<evidence type="ECO:0000313" key="1">
    <source>
        <dbReference type="EMBL" id="MCF2532099.1"/>
    </source>
</evidence>
<organism evidence="1 2">
    <name type="scientific">Yinghuangia soli</name>
    <dbReference type="NCBI Taxonomy" id="2908204"/>
    <lineage>
        <taxon>Bacteria</taxon>
        <taxon>Bacillati</taxon>
        <taxon>Actinomycetota</taxon>
        <taxon>Actinomycetes</taxon>
        <taxon>Kitasatosporales</taxon>
        <taxon>Streptomycetaceae</taxon>
        <taxon>Yinghuangia</taxon>
    </lineage>
</organism>
<proteinExistence type="predicted"/>
<evidence type="ECO:0000313" key="2">
    <source>
        <dbReference type="Proteomes" id="UP001165378"/>
    </source>
</evidence>
<comment type="caution">
    <text evidence="1">The sequence shown here is derived from an EMBL/GenBank/DDBJ whole genome shotgun (WGS) entry which is preliminary data.</text>
</comment>
<reference evidence="1" key="1">
    <citation type="submission" date="2022-01" db="EMBL/GenBank/DDBJ databases">
        <title>Genome-Based Taxonomic Classification of the Phylum Actinobacteria.</title>
        <authorList>
            <person name="Gao Y."/>
        </authorList>
    </citation>
    <scope>NUCLEOTIDE SEQUENCE</scope>
    <source>
        <strain evidence="1">KLBMP 8922</strain>
    </source>
</reference>
<name>A0AA41Q5T5_9ACTN</name>
<gene>
    <name evidence="1" type="ORF">LZ495_33455</name>
</gene>
<dbReference type="EMBL" id="JAKFHA010000030">
    <property type="protein sequence ID" value="MCF2532099.1"/>
    <property type="molecule type" value="Genomic_DNA"/>
</dbReference>
<accession>A0AA41Q5T5</accession>
<dbReference type="RefSeq" id="WP_235056822.1">
    <property type="nucleotide sequence ID" value="NZ_JAKFHA010000030.1"/>
</dbReference>
<dbReference type="AlphaFoldDB" id="A0AA41Q5T5"/>
<sequence length="108" mass="11603">MYEFTDLDQAPPGRTWSAGAGVWRDDSVRLKPLGGARIVTLPKEIPLSYEACSARLSTHGKTGDSIAVESGTQACLSTEGGRVVGGTVTAISSIERHARMRLTIWERS</sequence>
<dbReference type="Proteomes" id="UP001165378">
    <property type="component" value="Unassembled WGS sequence"/>
</dbReference>
<keyword evidence="2" id="KW-1185">Reference proteome</keyword>
<protein>
    <submittedName>
        <fullName evidence="1">Uncharacterized protein</fullName>
    </submittedName>
</protein>